<keyword evidence="3" id="KW-1185">Reference proteome</keyword>
<gene>
    <name evidence="2" type="ORF">GCM10010840_08940</name>
</gene>
<dbReference type="RefSeq" id="WP_188969379.1">
    <property type="nucleotide sequence ID" value="NZ_BMOL01000002.1"/>
</dbReference>
<comment type="caution">
    <text evidence="2">The sequence shown here is derived from an EMBL/GenBank/DDBJ whole genome shotgun (WGS) entry which is preliminary data.</text>
</comment>
<organism evidence="2 3">
    <name type="scientific">Deinococcus aerolatus</name>
    <dbReference type="NCBI Taxonomy" id="522487"/>
    <lineage>
        <taxon>Bacteria</taxon>
        <taxon>Thermotogati</taxon>
        <taxon>Deinococcota</taxon>
        <taxon>Deinococci</taxon>
        <taxon>Deinococcales</taxon>
        <taxon>Deinococcaceae</taxon>
        <taxon>Deinococcus</taxon>
    </lineage>
</organism>
<name>A0ABQ2G363_9DEIO</name>
<feature type="signal peptide" evidence="1">
    <location>
        <begin position="1"/>
        <end position="22"/>
    </location>
</feature>
<accession>A0ABQ2G363</accession>
<dbReference type="EMBL" id="BMOL01000002">
    <property type="protein sequence ID" value="GGL73117.1"/>
    <property type="molecule type" value="Genomic_DNA"/>
</dbReference>
<reference evidence="3" key="1">
    <citation type="journal article" date="2019" name="Int. J. Syst. Evol. Microbiol.">
        <title>The Global Catalogue of Microorganisms (GCM) 10K type strain sequencing project: providing services to taxonomists for standard genome sequencing and annotation.</title>
        <authorList>
            <consortium name="The Broad Institute Genomics Platform"/>
            <consortium name="The Broad Institute Genome Sequencing Center for Infectious Disease"/>
            <person name="Wu L."/>
            <person name="Ma J."/>
        </authorList>
    </citation>
    <scope>NUCLEOTIDE SEQUENCE [LARGE SCALE GENOMIC DNA]</scope>
    <source>
        <strain evidence="3">JCM 15442</strain>
    </source>
</reference>
<evidence type="ECO:0000313" key="2">
    <source>
        <dbReference type="EMBL" id="GGL73117.1"/>
    </source>
</evidence>
<protein>
    <submittedName>
        <fullName evidence="2">Uncharacterized protein</fullName>
    </submittedName>
</protein>
<proteinExistence type="predicted"/>
<evidence type="ECO:0000313" key="3">
    <source>
        <dbReference type="Proteomes" id="UP000639973"/>
    </source>
</evidence>
<sequence length="56" mass="5682">MRSRFSLLLTACGSAPPPSGMAALAVNIAGVPNDAVADVTVTSLGQYDAFVQMIGQ</sequence>
<feature type="chain" id="PRO_5045826454" evidence="1">
    <location>
        <begin position="23"/>
        <end position="56"/>
    </location>
</feature>
<dbReference type="Proteomes" id="UP000639973">
    <property type="component" value="Unassembled WGS sequence"/>
</dbReference>
<evidence type="ECO:0000256" key="1">
    <source>
        <dbReference type="SAM" id="SignalP"/>
    </source>
</evidence>
<keyword evidence="1" id="KW-0732">Signal</keyword>